<dbReference type="Proteomes" id="UP000256485">
    <property type="component" value="Unassembled WGS sequence"/>
</dbReference>
<dbReference type="Pfam" id="PF09438">
    <property type="entry name" value="DUF2017"/>
    <property type="match status" value="1"/>
</dbReference>
<dbReference type="InterPro" id="IPR018561">
    <property type="entry name" value="AosR"/>
</dbReference>
<dbReference type="RefSeq" id="WP_115851070.1">
    <property type="nucleotide sequence ID" value="NZ_QTUC01000001.1"/>
</dbReference>
<dbReference type="EMBL" id="QTUC01000001">
    <property type="protein sequence ID" value="REF37646.1"/>
    <property type="molecule type" value="Genomic_DNA"/>
</dbReference>
<sequence length="187" mass="20839">MTSGFRARGGTVQATFAAEEVYVLRGLIGELIELIRDDQPAPQSPSGDDSLAALVGAMGPTEPPQDAVLARLFPNAYQDDEEAAAEFRRYTEHGLRDAKVKNAETVLETLGDPSFSDQVTVSLNHDETQAWLRTLTDLRLALGTRLGVQQDDDEYWASLPEEDRRRQIYGVYVWLGWLQESLVTAIW</sequence>
<organism evidence="1 2">
    <name type="scientific">Thermasporomyces composti</name>
    <dbReference type="NCBI Taxonomy" id="696763"/>
    <lineage>
        <taxon>Bacteria</taxon>
        <taxon>Bacillati</taxon>
        <taxon>Actinomycetota</taxon>
        <taxon>Actinomycetes</taxon>
        <taxon>Propionibacteriales</taxon>
        <taxon>Nocardioidaceae</taxon>
        <taxon>Thermasporomyces</taxon>
    </lineage>
</organism>
<gene>
    <name evidence="1" type="ORF">DFJ64_3092</name>
</gene>
<evidence type="ECO:0000313" key="1">
    <source>
        <dbReference type="EMBL" id="REF37646.1"/>
    </source>
</evidence>
<keyword evidence="2" id="KW-1185">Reference proteome</keyword>
<proteinExistence type="predicted"/>
<dbReference type="AlphaFoldDB" id="A0A3D9V8M4"/>
<dbReference type="OrthoDB" id="3268479at2"/>
<name>A0A3D9V8M4_THECX</name>
<accession>A0A3D9V8M4</accession>
<evidence type="ECO:0000313" key="2">
    <source>
        <dbReference type="Proteomes" id="UP000256485"/>
    </source>
</evidence>
<reference evidence="1 2" key="1">
    <citation type="submission" date="2018-08" db="EMBL/GenBank/DDBJ databases">
        <title>Sequencing the genomes of 1000 actinobacteria strains.</title>
        <authorList>
            <person name="Klenk H.-P."/>
        </authorList>
    </citation>
    <scope>NUCLEOTIDE SEQUENCE [LARGE SCALE GENOMIC DNA]</scope>
    <source>
        <strain evidence="1 2">DSM 22891</strain>
    </source>
</reference>
<comment type="caution">
    <text evidence="1">The sequence shown here is derived from an EMBL/GenBank/DDBJ whole genome shotgun (WGS) entry which is preliminary data.</text>
</comment>
<protein>
    <submittedName>
        <fullName evidence="1">Uncharacterized protein DUF2017</fullName>
    </submittedName>
</protein>